<dbReference type="EMBL" id="MU006317">
    <property type="protein sequence ID" value="KAF2848560.1"/>
    <property type="molecule type" value="Genomic_DNA"/>
</dbReference>
<gene>
    <name evidence="1" type="ORF">T440DRAFT_168305</name>
</gene>
<keyword evidence="2" id="KW-1185">Reference proteome</keyword>
<name>A0A6A7AZ81_9PLEO</name>
<evidence type="ECO:0000313" key="1">
    <source>
        <dbReference type="EMBL" id="KAF2848560.1"/>
    </source>
</evidence>
<sequence>MAPAFISLYKFAGGEDASFPFAIQDYQRYVFGDDKRTRQFGTDLARAFIAVTTSNQSLTNDIAVAVLSGCIPTATHNLRKHFIAYLNRHLISLDARPALKIDVYSVGKDVGVRTVPRDKSKEVYHIDGTRLAGRSLVVLGDMRMNQEWEDQVTQSLRIYIDTPITFAYIACQEGPSQKTGPSPLMASVVSPTLREIEAIAQTSDFAMNESFVHFMLGKNYAEFCSFVRRQDDRFVRLLLDYAIAGLYYDDEDVRENFAFLQWEVEARESV</sequence>
<dbReference type="OrthoDB" id="9986683at2759"/>
<dbReference type="Proteomes" id="UP000799423">
    <property type="component" value="Unassembled WGS sequence"/>
</dbReference>
<evidence type="ECO:0000313" key="2">
    <source>
        <dbReference type="Proteomes" id="UP000799423"/>
    </source>
</evidence>
<dbReference type="Pfam" id="PF15610">
    <property type="entry name" value="PRTase_3"/>
    <property type="match status" value="1"/>
</dbReference>
<reference evidence="1" key="1">
    <citation type="submission" date="2020-01" db="EMBL/GenBank/DDBJ databases">
        <authorList>
            <consortium name="DOE Joint Genome Institute"/>
            <person name="Haridas S."/>
            <person name="Albert R."/>
            <person name="Binder M."/>
            <person name="Bloem J."/>
            <person name="Labutti K."/>
            <person name="Salamov A."/>
            <person name="Andreopoulos B."/>
            <person name="Baker S.E."/>
            <person name="Barry K."/>
            <person name="Bills G."/>
            <person name="Bluhm B.H."/>
            <person name="Cannon C."/>
            <person name="Castanera R."/>
            <person name="Culley D.E."/>
            <person name="Daum C."/>
            <person name="Ezra D."/>
            <person name="Gonzalez J.B."/>
            <person name="Henrissat B."/>
            <person name="Kuo A."/>
            <person name="Liang C."/>
            <person name="Lipzen A."/>
            <person name="Lutzoni F."/>
            <person name="Magnuson J."/>
            <person name="Mondo S."/>
            <person name="Nolan M."/>
            <person name="Ohm R."/>
            <person name="Pangilinan J."/>
            <person name="Park H.-J."/>
            <person name="Ramirez L."/>
            <person name="Alfaro M."/>
            <person name="Sun H."/>
            <person name="Tritt A."/>
            <person name="Yoshinaga Y."/>
            <person name="Zwiers L.-H."/>
            <person name="Turgeon B.G."/>
            <person name="Goodwin S.B."/>
            <person name="Spatafora J.W."/>
            <person name="Crous P.W."/>
            <person name="Grigoriev I.V."/>
        </authorList>
    </citation>
    <scope>NUCLEOTIDE SEQUENCE</scope>
    <source>
        <strain evidence="1">IPT5</strain>
    </source>
</reference>
<dbReference type="InterPro" id="IPR028944">
    <property type="entry name" value="PRTase_ComF-like"/>
</dbReference>
<proteinExistence type="predicted"/>
<accession>A0A6A7AZ81</accession>
<protein>
    <submittedName>
        <fullName evidence="1">Uncharacterized protein</fullName>
    </submittedName>
</protein>
<dbReference type="AlphaFoldDB" id="A0A6A7AZ81"/>
<organism evidence="1 2">
    <name type="scientific">Plenodomus tracheiphilus IPT5</name>
    <dbReference type="NCBI Taxonomy" id="1408161"/>
    <lineage>
        <taxon>Eukaryota</taxon>
        <taxon>Fungi</taxon>
        <taxon>Dikarya</taxon>
        <taxon>Ascomycota</taxon>
        <taxon>Pezizomycotina</taxon>
        <taxon>Dothideomycetes</taxon>
        <taxon>Pleosporomycetidae</taxon>
        <taxon>Pleosporales</taxon>
        <taxon>Pleosporineae</taxon>
        <taxon>Leptosphaeriaceae</taxon>
        <taxon>Plenodomus</taxon>
    </lineage>
</organism>